<proteinExistence type="predicted"/>
<protein>
    <recommendedName>
        <fullName evidence="3">Tryptophan--tRNA ligase</fullName>
    </recommendedName>
</protein>
<keyword evidence="2" id="KW-1185">Reference proteome</keyword>
<sequence>MIPEIADACRDGKIGCMECKAKVAKRIAEQTMQEVREAMGIHYFS</sequence>
<accession>A0ABY4CKT8</accession>
<reference evidence="1" key="1">
    <citation type="submission" date="2021-12" db="EMBL/GenBank/DDBJ databases">
        <title>Alicyclobacillaceae gen. nov., sp. nov., isolated from chalcocite enrichment system.</title>
        <authorList>
            <person name="Jiang Z."/>
        </authorList>
    </citation>
    <scope>NUCLEOTIDE SEQUENCE</scope>
    <source>
        <strain evidence="1">MYW30-H2</strain>
    </source>
</reference>
<name>A0ABY4CKT8_9BACL</name>
<evidence type="ECO:0000313" key="2">
    <source>
        <dbReference type="Proteomes" id="UP000830167"/>
    </source>
</evidence>
<dbReference type="Proteomes" id="UP000830167">
    <property type="component" value="Chromosome"/>
</dbReference>
<dbReference type="EMBL" id="CP089291">
    <property type="protein sequence ID" value="UOF90052.1"/>
    <property type="molecule type" value="Genomic_DNA"/>
</dbReference>
<dbReference type="RefSeq" id="WP_347436745.1">
    <property type="nucleotide sequence ID" value="NZ_CP089291.1"/>
</dbReference>
<evidence type="ECO:0008006" key="3">
    <source>
        <dbReference type="Google" id="ProtNLM"/>
    </source>
</evidence>
<organism evidence="1 2">
    <name type="scientific">Fodinisporobacter ferrooxydans</name>
    <dbReference type="NCBI Taxonomy" id="2901836"/>
    <lineage>
        <taxon>Bacteria</taxon>
        <taxon>Bacillati</taxon>
        <taxon>Bacillota</taxon>
        <taxon>Bacilli</taxon>
        <taxon>Bacillales</taxon>
        <taxon>Alicyclobacillaceae</taxon>
        <taxon>Fodinisporobacter</taxon>
    </lineage>
</organism>
<evidence type="ECO:0000313" key="1">
    <source>
        <dbReference type="EMBL" id="UOF90052.1"/>
    </source>
</evidence>
<gene>
    <name evidence="1" type="ORF">LSG31_19640</name>
</gene>